<name>A0A2S6N0C1_RHOGL</name>
<feature type="region of interest" description="Disordered" evidence="1">
    <location>
        <begin position="266"/>
        <end position="286"/>
    </location>
</feature>
<protein>
    <recommendedName>
        <fullName evidence="5">DUF3108 domain-containing protein</fullName>
    </recommendedName>
</protein>
<dbReference type="OrthoDB" id="9789585at2"/>
<comment type="caution">
    <text evidence="3">The sequence shown here is derived from an EMBL/GenBank/DDBJ whole genome shotgun (WGS) entry which is preliminary data.</text>
</comment>
<keyword evidence="4" id="KW-1185">Reference proteome</keyword>
<reference evidence="3 4" key="1">
    <citation type="journal article" date="2018" name="Arch. Microbiol.">
        <title>New insights into the metabolic potential of the phototrophic purple bacterium Rhodopila globiformis DSM 161(T) from its draft genome sequence and evidence for a vanadium-dependent nitrogenase.</title>
        <authorList>
            <person name="Imhoff J.F."/>
            <person name="Rahn T."/>
            <person name="Kunzel S."/>
            <person name="Neulinger S.C."/>
        </authorList>
    </citation>
    <scope>NUCLEOTIDE SEQUENCE [LARGE SCALE GENOMIC DNA]</scope>
    <source>
        <strain evidence="3 4">DSM 161</strain>
    </source>
</reference>
<evidence type="ECO:0000313" key="3">
    <source>
        <dbReference type="EMBL" id="PPQ28050.1"/>
    </source>
</evidence>
<proteinExistence type="predicted"/>
<evidence type="ECO:0000256" key="2">
    <source>
        <dbReference type="SAM" id="SignalP"/>
    </source>
</evidence>
<dbReference type="AlphaFoldDB" id="A0A2S6N0C1"/>
<evidence type="ECO:0000256" key="1">
    <source>
        <dbReference type="SAM" id="MobiDB-lite"/>
    </source>
</evidence>
<gene>
    <name evidence="3" type="ORF">CCS01_25625</name>
</gene>
<feature type="signal peptide" evidence="2">
    <location>
        <begin position="1"/>
        <end position="22"/>
    </location>
</feature>
<sequence length="286" mass="31778">MMRARLPACALALLLAMAHASAAEVCRFAGTTDQNGQVAVTTDVTATNGTTRVDVAVRFESTTMIWFHVHYLVEEISTWRAGELAAVAVNTRYLVGSRIIRQQWDVFRRDNDAMLAQRVQAKTLADFRRRHPGFVRHWDPATFGQPWLDDYRAASPDRRADLDLSGAPASPKLRSPLALAFYWVRWLPPGGQDVAVFLPGFKGKRLVDLPITAAAWAGGTLWKVPVRYPALSERPVSTASAWTSRDRRLLQLAFDLHEPRGSARGLIRQEGCDGPPVVPAKATLRR</sequence>
<dbReference type="RefSeq" id="WP_104521665.1">
    <property type="nucleotide sequence ID" value="NZ_NHRY01000250.1"/>
</dbReference>
<organism evidence="3 4">
    <name type="scientific">Rhodopila globiformis</name>
    <name type="common">Rhodopseudomonas globiformis</name>
    <dbReference type="NCBI Taxonomy" id="1071"/>
    <lineage>
        <taxon>Bacteria</taxon>
        <taxon>Pseudomonadati</taxon>
        <taxon>Pseudomonadota</taxon>
        <taxon>Alphaproteobacteria</taxon>
        <taxon>Acetobacterales</taxon>
        <taxon>Acetobacteraceae</taxon>
        <taxon>Rhodopila</taxon>
    </lineage>
</organism>
<feature type="chain" id="PRO_5015579942" description="DUF3108 domain-containing protein" evidence="2">
    <location>
        <begin position="23"/>
        <end position="286"/>
    </location>
</feature>
<dbReference type="Proteomes" id="UP000239724">
    <property type="component" value="Unassembled WGS sequence"/>
</dbReference>
<dbReference type="EMBL" id="NHRY01000250">
    <property type="protein sequence ID" value="PPQ28050.1"/>
    <property type="molecule type" value="Genomic_DNA"/>
</dbReference>
<evidence type="ECO:0008006" key="5">
    <source>
        <dbReference type="Google" id="ProtNLM"/>
    </source>
</evidence>
<accession>A0A2S6N0C1</accession>
<keyword evidence="2" id="KW-0732">Signal</keyword>
<evidence type="ECO:0000313" key="4">
    <source>
        <dbReference type="Proteomes" id="UP000239724"/>
    </source>
</evidence>